<dbReference type="AlphaFoldDB" id="A0A1J1I0I2"/>
<evidence type="ECO:0000313" key="1">
    <source>
        <dbReference type="EMBL" id="CRK92334.1"/>
    </source>
</evidence>
<gene>
    <name evidence="1" type="ORF">CLUMA_CG005905</name>
</gene>
<keyword evidence="2" id="KW-1185">Reference proteome</keyword>
<dbReference type="Proteomes" id="UP000183832">
    <property type="component" value="Unassembled WGS sequence"/>
</dbReference>
<name>A0A1J1I0I2_9DIPT</name>
<proteinExistence type="predicted"/>
<dbReference type="EMBL" id="CVRI01000025">
    <property type="protein sequence ID" value="CRK92334.1"/>
    <property type="molecule type" value="Genomic_DNA"/>
</dbReference>
<evidence type="ECO:0000313" key="2">
    <source>
        <dbReference type="Proteomes" id="UP000183832"/>
    </source>
</evidence>
<reference evidence="1 2" key="1">
    <citation type="submission" date="2015-04" db="EMBL/GenBank/DDBJ databases">
        <authorList>
            <person name="Syromyatnikov M.Y."/>
            <person name="Popov V.N."/>
        </authorList>
    </citation>
    <scope>NUCLEOTIDE SEQUENCE [LARGE SCALE GENOMIC DNA]</scope>
</reference>
<sequence length="74" mass="8552">MEYFQTMISHKANKFSIDDLEDLNGLESEYMETKSYDLNSDLEVVPLTNLNFDAIERALEGKSFIIIKSIDEDI</sequence>
<accession>A0A1J1I0I2</accession>
<protein>
    <submittedName>
        <fullName evidence="1">CLUMA_CG005905, isoform A</fullName>
    </submittedName>
</protein>
<organism evidence="1 2">
    <name type="scientific">Clunio marinus</name>
    <dbReference type="NCBI Taxonomy" id="568069"/>
    <lineage>
        <taxon>Eukaryota</taxon>
        <taxon>Metazoa</taxon>
        <taxon>Ecdysozoa</taxon>
        <taxon>Arthropoda</taxon>
        <taxon>Hexapoda</taxon>
        <taxon>Insecta</taxon>
        <taxon>Pterygota</taxon>
        <taxon>Neoptera</taxon>
        <taxon>Endopterygota</taxon>
        <taxon>Diptera</taxon>
        <taxon>Nematocera</taxon>
        <taxon>Chironomoidea</taxon>
        <taxon>Chironomidae</taxon>
        <taxon>Clunio</taxon>
    </lineage>
</organism>